<evidence type="ECO:0000313" key="1">
    <source>
        <dbReference type="EMBL" id="CCI11242.1"/>
    </source>
</evidence>
<dbReference type="InParanoid" id="A0A024FWE1"/>
<proteinExistence type="predicted"/>
<name>A0A024FWE1_9STRA</name>
<protein>
    <submittedName>
        <fullName evidence="1">Uncharacterized protein</fullName>
    </submittedName>
</protein>
<evidence type="ECO:0000313" key="2">
    <source>
        <dbReference type="Proteomes" id="UP000053237"/>
    </source>
</evidence>
<dbReference type="Proteomes" id="UP000053237">
    <property type="component" value="Unassembled WGS sequence"/>
</dbReference>
<gene>
    <name evidence="1" type="ORF">BN9_126230</name>
</gene>
<comment type="caution">
    <text evidence="1">The sequence shown here is derived from an EMBL/GenBank/DDBJ whole genome shotgun (WGS) entry which is preliminary data.</text>
</comment>
<accession>A0A024FWE1</accession>
<keyword evidence="2" id="KW-1185">Reference proteome</keyword>
<reference evidence="1 2" key="1">
    <citation type="submission" date="2012-05" db="EMBL/GenBank/DDBJ databases">
        <title>Recombination and specialization in a pathogen metapopulation.</title>
        <authorList>
            <person name="Gardiner A."/>
            <person name="Kemen E."/>
            <person name="Schultz-Larsen T."/>
            <person name="MacLean D."/>
            <person name="Van Oosterhout C."/>
            <person name="Jones J.D.G."/>
        </authorList>
    </citation>
    <scope>NUCLEOTIDE SEQUENCE [LARGE SCALE GENOMIC DNA]</scope>
    <source>
        <strain evidence="1 2">Ac Nc2</strain>
    </source>
</reference>
<dbReference type="AlphaFoldDB" id="A0A024FWE1"/>
<organism evidence="1 2">
    <name type="scientific">Albugo candida</name>
    <dbReference type="NCBI Taxonomy" id="65357"/>
    <lineage>
        <taxon>Eukaryota</taxon>
        <taxon>Sar</taxon>
        <taxon>Stramenopiles</taxon>
        <taxon>Oomycota</taxon>
        <taxon>Peronosporomycetes</taxon>
        <taxon>Albuginales</taxon>
        <taxon>Albuginaceae</taxon>
        <taxon>Albugo</taxon>
    </lineage>
</organism>
<dbReference type="EMBL" id="CAIX01000879">
    <property type="protein sequence ID" value="CCI11242.1"/>
    <property type="molecule type" value="Genomic_DNA"/>
</dbReference>
<sequence>MRTIARKFDWLLIVENGDIRIRISRTVEFFPLYKRSFSKMINDSKVNEMSIAFTAVKLVANDRYRNVIVLNVNFYISRHGVSRRVYSADNCSCRRRETASSTEIDYEMIYHIHANQIAIVCIKASSDIVASYEKISKMCQREELLSSASHYRIFSRESYSYNAMKASLINIHESVIKISSYRCRFQRKVAQRTNRKLKRSRTSTTLL</sequence>